<dbReference type="Pfam" id="PF01638">
    <property type="entry name" value="HxlR"/>
    <property type="match status" value="1"/>
</dbReference>
<keyword evidence="2" id="KW-0238">DNA-binding</keyword>
<evidence type="ECO:0000259" key="4">
    <source>
        <dbReference type="PROSITE" id="PS51118"/>
    </source>
</evidence>
<evidence type="ECO:0000313" key="6">
    <source>
        <dbReference type="Proteomes" id="UP001500235"/>
    </source>
</evidence>
<dbReference type="SUPFAM" id="SSF46785">
    <property type="entry name" value="Winged helix' DNA-binding domain"/>
    <property type="match status" value="1"/>
</dbReference>
<dbReference type="EMBL" id="BAABBQ010000001">
    <property type="protein sequence ID" value="GAA4008016.1"/>
    <property type="molecule type" value="Genomic_DNA"/>
</dbReference>
<dbReference type="Gene3D" id="1.10.10.10">
    <property type="entry name" value="Winged helix-like DNA-binding domain superfamily/Winged helix DNA-binding domain"/>
    <property type="match status" value="1"/>
</dbReference>
<organism evidence="5 6">
    <name type="scientific">Sphingomonas swuensis</name>
    <dbReference type="NCBI Taxonomy" id="977800"/>
    <lineage>
        <taxon>Bacteria</taxon>
        <taxon>Pseudomonadati</taxon>
        <taxon>Pseudomonadota</taxon>
        <taxon>Alphaproteobacteria</taxon>
        <taxon>Sphingomonadales</taxon>
        <taxon>Sphingomonadaceae</taxon>
        <taxon>Sphingomonas</taxon>
    </lineage>
</organism>
<keyword evidence="1" id="KW-0805">Transcription regulation</keyword>
<name>A0ABP7S8H8_9SPHN</name>
<sequence>MLKAQSLIVGGSQPMARDVGHVRAFKLSSEACPIPAAIQLIGERWTCLILRGAMLGLCHFEEFQACLGIARNILSDRLARLVRADILARTPDPHDRRKVIYALTERGAGLLPVLVAIRQWGLEAGLGKPSHPALADRRDRRPVAPLSVRAHDGRVLAMEDLVWIGADGEELAPPLPPLAKRDAA</sequence>
<comment type="caution">
    <text evidence="5">The sequence shown here is derived from an EMBL/GenBank/DDBJ whole genome shotgun (WGS) entry which is preliminary data.</text>
</comment>
<dbReference type="InterPro" id="IPR036390">
    <property type="entry name" value="WH_DNA-bd_sf"/>
</dbReference>
<reference evidence="6" key="1">
    <citation type="journal article" date="2019" name="Int. J. Syst. Evol. Microbiol.">
        <title>The Global Catalogue of Microorganisms (GCM) 10K type strain sequencing project: providing services to taxonomists for standard genome sequencing and annotation.</title>
        <authorList>
            <consortium name="The Broad Institute Genomics Platform"/>
            <consortium name="The Broad Institute Genome Sequencing Center for Infectious Disease"/>
            <person name="Wu L."/>
            <person name="Ma J."/>
        </authorList>
    </citation>
    <scope>NUCLEOTIDE SEQUENCE [LARGE SCALE GENOMIC DNA]</scope>
    <source>
        <strain evidence="6">JCM 17563</strain>
    </source>
</reference>
<keyword evidence="3" id="KW-0804">Transcription</keyword>
<evidence type="ECO:0000256" key="2">
    <source>
        <dbReference type="ARBA" id="ARBA00023125"/>
    </source>
</evidence>
<evidence type="ECO:0000256" key="1">
    <source>
        <dbReference type="ARBA" id="ARBA00023015"/>
    </source>
</evidence>
<feature type="domain" description="HTH hxlR-type" evidence="4">
    <location>
        <begin position="32"/>
        <end position="129"/>
    </location>
</feature>
<keyword evidence="6" id="KW-1185">Reference proteome</keyword>
<dbReference type="PROSITE" id="PS51118">
    <property type="entry name" value="HTH_HXLR"/>
    <property type="match status" value="1"/>
</dbReference>
<accession>A0ABP7S8H8</accession>
<dbReference type="InterPro" id="IPR002577">
    <property type="entry name" value="HTH_HxlR"/>
</dbReference>
<protein>
    <recommendedName>
        <fullName evidence="4">HTH hxlR-type domain-containing protein</fullName>
    </recommendedName>
</protein>
<dbReference type="InterPro" id="IPR036388">
    <property type="entry name" value="WH-like_DNA-bd_sf"/>
</dbReference>
<dbReference type="PANTHER" id="PTHR33204">
    <property type="entry name" value="TRANSCRIPTIONAL REGULATOR, MARR FAMILY"/>
    <property type="match status" value="1"/>
</dbReference>
<proteinExistence type="predicted"/>
<evidence type="ECO:0000256" key="3">
    <source>
        <dbReference type="ARBA" id="ARBA00023163"/>
    </source>
</evidence>
<evidence type="ECO:0000313" key="5">
    <source>
        <dbReference type="EMBL" id="GAA4008016.1"/>
    </source>
</evidence>
<dbReference type="Proteomes" id="UP001500235">
    <property type="component" value="Unassembled WGS sequence"/>
</dbReference>
<gene>
    <name evidence="5" type="ORF">GCM10022280_00830</name>
</gene>
<dbReference type="PANTHER" id="PTHR33204:SF18">
    <property type="entry name" value="TRANSCRIPTIONAL REGULATORY PROTEIN"/>
    <property type="match status" value="1"/>
</dbReference>